<evidence type="ECO:0000256" key="1">
    <source>
        <dbReference type="HAMAP-Rule" id="MF_00122"/>
    </source>
</evidence>
<dbReference type="PATRIC" id="fig|1230454.4.peg.782"/>
<comment type="caution">
    <text evidence="3">The sequence shown here is derived from an EMBL/GenBank/DDBJ whole genome shotgun (WGS) entry which is preliminary data.</text>
</comment>
<dbReference type="STRING" id="1230454.C461_03782"/>
<keyword evidence="1" id="KW-0067">ATP-binding</keyword>
<dbReference type="EMBL" id="AOJI01000017">
    <property type="protein sequence ID" value="EMA68717.1"/>
    <property type="molecule type" value="Genomic_DNA"/>
</dbReference>
<dbReference type="SUPFAM" id="SSF141000">
    <property type="entry name" value="Glu-tRNAGln amidotransferase C subunit"/>
    <property type="match status" value="1"/>
</dbReference>
<comment type="catalytic activity">
    <reaction evidence="1">
        <text>L-glutamyl-tRNA(Gln) + L-glutamine + ATP + H2O = L-glutaminyl-tRNA(Gln) + L-glutamate + ADP + phosphate + H(+)</text>
        <dbReference type="Rhea" id="RHEA:17521"/>
        <dbReference type="Rhea" id="RHEA-COMP:9681"/>
        <dbReference type="Rhea" id="RHEA-COMP:9684"/>
        <dbReference type="ChEBI" id="CHEBI:15377"/>
        <dbReference type="ChEBI" id="CHEBI:15378"/>
        <dbReference type="ChEBI" id="CHEBI:29985"/>
        <dbReference type="ChEBI" id="CHEBI:30616"/>
        <dbReference type="ChEBI" id="CHEBI:43474"/>
        <dbReference type="ChEBI" id="CHEBI:58359"/>
        <dbReference type="ChEBI" id="CHEBI:78520"/>
        <dbReference type="ChEBI" id="CHEBI:78521"/>
        <dbReference type="ChEBI" id="CHEBI:456216"/>
    </reaction>
</comment>
<keyword evidence="3" id="KW-0808">Transferase</keyword>
<dbReference type="GO" id="GO:0050566">
    <property type="term" value="F:asparaginyl-tRNA synthase (glutamine-hydrolyzing) activity"/>
    <property type="evidence" value="ECO:0007669"/>
    <property type="project" value="RHEA"/>
</dbReference>
<comment type="catalytic activity">
    <reaction evidence="1">
        <text>L-aspartyl-tRNA(Asn) + L-glutamine + ATP + H2O = L-asparaginyl-tRNA(Asn) + L-glutamate + ADP + phosphate + 2 H(+)</text>
        <dbReference type="Rhea" id="RHEA:14513"/>
        <dbReference type="Rhea" id="RHEA-COMP:9674"/>
        <dbReference type="Rhea" id="RHEA-COMP:9677"/>
        <dbReference type="ChEBI" id="CHEBI:15377"/>
        <dbReference type="ChEBI" id="CHEBI:15378"/>
        <dbReference type="ChEBI" id="CHEBI:29985"/>
        <dbReference type="ChEBI" id="CHEBI:30616"/>
        <dbReference type="ChEBI" id="CHEBI:43474"/>
        <dbReference type="ChEBI" id="CHEBI:58359"/>
        <dbReference type="ChEBI" id="CHEBI:78515"/>
        <dbReference type="ChEBI" id="CHEBI:78516"/>
        <dbReference type="ChEBI" id="CHEBI:456216"/>
    </reaction>
</comment>
<evidence type="ECO:0000313" key="3">
    <source>
        <dbReference type="EMBL" id="EMA68717.1"/>
    </source>
</evidence>
<dbReference type="Proteomes" id="UP000011575">
    <property type="component" value="Unassembled WGS sequence"/>
</dbReference>
<evidence type="ECO:0000313" key="4">
    <source>
        <dbReference type="Proteomes" id="UP000011575"/>
    </source>
</evidence>
<dbReference type="AlphaFoldDB" id="M0PF11"/>
<keyword evidence="1" id="KW-0436">Ligase</keyword>
<dbReference type="RefSeq" id="WP_007998785.1">
    <property type="nucleotide sequence ID" value="NZ_AOJI01000017.1"/>
</dbReference>
<reference evidence="3 4" key="1">
    <citation type="journal article" date="2014" name="PLoS Genet.">
        <title>Phylogenetically driven sequencing of extremely halophilic archaea reveals strategies for static and dynamic osmo-response.</title>
        <authorList>
            <person name="Becker E.A."/>
            <person name="Seitzer P.M."/>
            <person name="Tritt A."/>
            <person name="Larsen D."/>
            <person name="Krusor M."/>
            <person name="Yao A.I."/>
            <person name="Wu D."/>
            <person name="Madern D."/>
            <person name="Eisen J.A."/>
            <person name="Darling A.E."/>
            <person name="Facciotti M.T."/>
        </authorList>
    </citation>
    <scope>NUCLEOTIDE SEQUENCE [LARGE SCALE GENOMIC DNA]</scope>
    <source>
        <strain evidence="3 4">JCM 13560</strain>
    </source>
</reference>
<feature type="region of interest" description="Disordered" evidence="2">
    <location>
        <begin position="1"/>
        <end position="27"/>
    </location>
</feature>
<dbReference type="GO" id="GO:0006450">
    <property type="term" value="P:regulation of translational fidelity"/>
    <property type="evidence" value="ECO:0007669"/>
    <property type="project" value="InterPro"/>
</dbReference>
<keyword evidence="1" id="KW-0547">Nucleotide-binding</keyword>
<comment type="subunit">
    <text evidence="1">Heterotrimer of A, B and C subunits.</text>
</comment>
<dbReference type="NCBIfam" id="TIGR00135">
    <property type="entry name" value="gatC"/>
    <property type="match status" value="1"/>
</dbReference>
<dbReference type="Pfam" id="PF02686">
    <property type="entry name" value="GatC"/>
    <property type="match status" value="1"/>
</dbReference>
<dbReference type="EC" id="6.3.5.-" evidence="1"/>
<dbReference type="GO" id="GO:0050567">
    <property type="term" value="F:glutaminyl-tRNA synthase (glutamine-hydrolyzing) activity"/>
    <property type="evidence" value="ECO:0007669"/>
    <property type="project" value="UniProtKB-UniRule"/>
</dbReference>
<accession>M0PF11</accession>
<dbReference type="GO" id="GO:0070681">
    <property type="term" value="P:glutaminyl-tRNAGln biosynthesis via transamidation"/>
    <property type="evidence" value="ECO:0007669"/>
    <property type="project" value="TreeGrafter"/>
</dbReference>
<comment type="similarity">
    <text evidence="1">Belongs to the GatC family.</text>
</comment>
<dbReference type="InterPro" id="IPR036113">
    <property type="entry name" value="Asp/Glu-ADT_sf_sub_c"/>
</dbReference>
<dbReference type="Gene3D" id="1.10.20.60">
    <property type="entry name" value="Glu-tRNAGln amidotransferase C subunit, N-terminal domain"/>
    <property type="match status" value="1"/>
</dbReference>
<dbReference type="GO" id="GO:0006412">
    <property type="term" value="P:translation"/>
    <property type="evidence" value="ECO:0007669"/>
    <property type="project" value="UniProtKB-UniRule"/>
</dbReference>
<dbReference type="HAMAP" id="MF_00122">
    <property type="entry name" value="GatC"/>
    <property type="match status" value="1"/>
</dbReference>
<gene>
    <name evidence="1" type="primary">gatC</name>
    <name evidence="3" type="ORF">C461_03782</name>
</gene>
<dbReference type="GO" id="GO:0016740">
    <property type="term" value="F:transferase activity"/>
    <property type="evidence" value="ECO:0007669"/>
    <property type="project" value="UniProtKB-KW"/>
</dbReference>
<evidence type="ECO:0000256" key="2">
    <source>
        <dbReference type="SAM" id="MobiDB-lite"/>
    </source>
</evidence>
<dbReference type="GO" id="GO:0005524">
    <property type="term" value="F:ATP binding"/>
    <property type="evidence" value="ECO:0007669"/>
    <property type="project" value="UniProtKB-KW"/>
</dbReference>
<protein>
    <recommendedName>
        <fullName evidence="1">Aspartyl/glutamyl-tRNA(Asn/Gln) amidotransferase subunit C</fullName>
        <shortName evidence="1">Asp/Glu-ADT subunit C</shortName>
        <ecNumber evidence="1">6.3.5.-</ecNumber>
    </recommendedName>
</protein>
<proteinExistence type="inferred from homology"/>
<dbReference type="PANTHER" id="PTHR15004:SF0">
    <property type="entry name" value="GLUTAMYL-TRNA(GLN) AMIDOTRANSFERASE SUBUNIT C, MITOCHONDRIAL"/>
    <property type="match status" value="1"/>
</dbReference>
<dbReference type="PANTHER" id="PTHR15004">
    <property type="entry name" value="GLUTAMYL-TRNA(GLN) AMIDOTRANSFERASE SUBUNIT C, MITOCHONDRIAL"/>
    <property type="match status" value="1"/>
</dbReference>
<keyword evidence="1" id="KW-0648">Protein biosynthesis</keyword>
<comment type="function">
    <text evidence="1">Allows the formation of correctly charged Asn-tRNA(Asn) or Gln-tRNA(Gln) through the transamidation of misacylated Asp-tRNA(Asn) or Glu-tRNA(Gln) in organisms which lack either or both of asparaginyl-tRNA or glutaminyl-tRNA synthetases. The reaction takes place in the presence of glutamine and ATP through an activated phospho-Asp-tRNA(Asn) or phospho-Glu-tRNA(Gln).</text>
</comment>
<dbReference type="OrthoDB" id="15210at2157"/>
<organism evidence="3 4">
    <name type="scientific">Halorubrum aidingense JCM 13560</name>
    <dbReference type="NCBI Taxonomy" id="1230454"/>
    <lineage>
        <taxon>Archaea</taxon>
        <taxon>Methanobacteriati</taxon>
        <taxon>Methanobacteriota</taxon>
        <taxon>Stenosarchaea group</taxon>
        <taxon>Halobacteria</taxon>
        <taxon>Halobacteriales</taxon>
        <taxon>Haloferacaceae</taxon>
        <taxon>Halorubrum</taxon>
    </lineage>
</organism>
<dbReference type="InterPro" id="IPR003837">
    <property type="entry name" value="GatC"/>
</dbReference>
<sequence>MSDTSESTGDAGAAEDGGEGDSAAAVDSAAVAVDADAVRHVADLARVRLDDDEVDAFTDQFAEILEYFEALDEVPETERDEELVNVMRPDEVRDGLSQEEALSNAAETEDGFFVGPKVS</sequence>
<keyword evidence="4" id="KW-1185">Reference proteome</keyword>
<name>M0PF11_9EURY</name>